<evidence type="ECO:0008006" key="3">
    <source>
        <dbReference type="Google" id="ProtNLM"/>
    </source>
</evidence>
<protein>
    <recommendedName>
        <fullName evidence="3">Retrotransposon protein, putative, unclassified</fullName>
    </recommendedName>
</protein>
<dbReference type="AlphaFoldDB" id="A0AAW2LLL6"/>
<evidence type="ECO:0000313" key="2">
    <source>
        <dbReference type="EMBL" id="KAL0320192.1"/>
    </source>
</evidence>
<dbReference type="SUPFAM" id="SSF50630">
    <property type="entry name" value="Acid proteases"/>
    <property type="match status" value="1"/>
</dbReference>
<dbReference type="InterPro" id="IPR021109">
    <property type="entry name" value="Peptidase_aspartic_dom_sf"/>
</dbReference>
<reference evidence="2" key="2">
    <citation type="journal article" date="2024" name="Plant">
        <title>Genomic evolution and insights into agronomic trait innovations of Sesamum species.</title>
        <authorList>
            <person name="Miao H."/>
            <person name="Wang L."/>
            <person name="Qu L."/>
            <person name="Liu H."/>
            <person name="Sun Y."/>
            <person name="Le M."/>
            <person name="Wang Q."/>
            <person name="Wei S."/>
            <person name="Zheng Y."/>
            <person name="Lin W."/>
            <person name="Duan Y."/>
            <person name="Cao H."/>
            <person name="Xiong S."/>
            <person name="Wang X."/>
            <person name="Wei L."/>
            <person name="Li C."/>
            <person name="Ma Q."/>
            <person name="Ju M."/>
            <person name="Zhao R."/>
            <person name="Li G."/>
            <person name="Mu C."/>
            <person name="Tian Q."/>
            <person name="Mei H."/>
            <person name="Zhang T."/>
            <person name="Gao T."/>
            <person name="Zhang H."/>
        </authorList>
    </citation>
    <scope>NUCLEOTIDE SEQUENCE</scope>
    <source>
        <strain evidence="2">G02</strain>
    </source>
</reference>
<reference evidence="2" key="1">
    <citation type="submission" date="2020-06" db="EMBL/GenBank/DDBJ databases">
        <authorList>
            <person name="Li T."/>
            <person name="Hu X."/>
            <person name="Zhang T."/>
            <person name="Song X."/>
            <person name="Zhang H."/>
            <person name="Dai N."/>
            <person name="Sheng W."/>
            <person name="Hou X."/>
            <person name="Wei L."/>
        </authorList>
    </citation>
    <scope>NUCLEOTIDE SEQUENCE</scope>
    <source>
        <strain evidence="2">G02</strain>
        <tissue evidence="2">Leaf</tissue>
    </source>
</reference>
<organism evidence="2">
    <name type="scientific">Sesamum radiatum</name>
    <name type="common">Black benniseed</name>
    <dbReference type="NCBI Taxonomy" id="300843"/>
    <lineage>
        <taxon>Eukaryota</taxon>
        <taxon>Viridiplantae</taxon>
        <taxon>Streptophyta</taxon>
        <taxon>Embryophyta</taxon>
        <taxon>Tracheophyta</taxon>
        <taxon>Spermatophyta</taxon>
        <taxon>Magnoliopsida</taxon>
        <taxon>eudicotyledons</taxon>
        <taxon>Gunneridae</taxon>
        <taxon>Pentapetalae</taxon>
        <taxon>asterids</taxon>
        <taxon>lamiids</taxon>
        <taxon>Lamiales</taxon>
        <taxon>Pedaliaceae</taxon>
        <taxon>Sesamum</taxon>
    </lineage>
</organism>
<comment type="caution">
    <text evidence="2">The sequence shown here is derived from an EMBL/GenBank/DDBJ whole genome shotgun (WGS) entry which is preliminary data.</text>
</comment>
<name>A0AAW2LLL6_SESRA</name>
<dbReference type="CDD" id="cd00303">
    <property type="entry name" value="retropepsin_like"/>
    <property type="match status" value="1"/>
</dbReference>
<dbReference type="EMBL" id="JACGWJ010000024">
    <property type="protein sequence ID" value="KAL0320192.1"/>
    <property type="molecule type" value="Genomic_DNA"/>
</dbReference>
<dbReference type="PANTHER" id="PTHR33240:SF15">
    <property type="entry name" value="GAG-PRO-LIKE PROTEIN"/>
    <property type="match status" value="1"/>
</dbReference>
<proteinExistence type="predicted"/>
<accession>A0AAW2LLL6</accession>
<dbReference type="PANTHER" id="PTHR33240">
    <property type="entry name" value="OS08G0508500 PROTEIN"/>
    <property type="match status" value="1"/>
</dbReference>
<gene>
    <name evidence="2" type="ORF">Sradi_5280700</name>
</gene>
<evidence type="ECO:0000256" key="1">
    <source>
        <dbReference type="SAM" id="MobiDB-lite"/>
    </source>
</evidence>
<sequence length="219" mass="24609">MAELGGKASCNVTQEEETLLEKGYFSDEESMSAMTFADEDLLLGSKPHNRPLIVTCYAREQKVNRILIDGGSAVNILPLHTMKELGIPMDELTNSRLMIQGFNQGGQRALGIIRINLLMEDMFSTALFHVIDAKTSYNMLLGRPWLHKNGVVPSTWHQCFKYSRDGVVKKVLADDKPFTEAESHFANAKYHLVNTKAKQDSPAENSNNKLVKTRERQPL</sequence>
<feature type="region of interest" description="Disordered" evidence="1">
    <location>
        <begin position="196"/>
        <end position="219"/>
    </location>
</feature>
<dbReference type="Gene3D" id="2.40.70.10">
    <property type="entry name" value="Acid Proteases"/>
    <property type="match status" value="1"/>
</dbReference>